<protein>
    <submittedName>
        <fullName evidence="2">SA1362 family protein</fullName>
    </submittedName>
</protein>
<sequence>MNRRSMNGFIIVILTLGGIGLLATLVRNPMWLLQQIAFYAVIAGVIFLIYRYAFQKRIGRGNSAYEKAVKQSKRRFDDRDSKVKSISQARKNLKKGSALKKKKQTHLTVIEGKKGKKKNRAFF</sequence>
<proteinExistence type="predicted"/>
<accession>A0ABU6NUS8</accession>
<keyword evidence="1" id="KW-1133">Transmembrane helix</keyword>
<dbReference type="InterPro" id="IPR048110">
    <property type="entry name" value="SA1362/YqhP-like"/>
</dbReference>
<keyword evidence="3" id="KW-1185">Reference proteome</keyword>
<keyword evidence="1" id="KW-0812">Transmembrane</keyword>
<comment type="caution">
    <text evidence="2">The sequence shown here is derived from an EMBL/GenBank/DDBJ whole genome shotgun (WGS) entry which is preliminary data.</text>
</comment>
<name>A0ABU6NUS8_9BACI</name>
<reference evidence="2 3" key="1">
    <citation type="submission" date="2023-03" db="EMBL/GenBank/DDBJ databases">
        <title>Bacillus Genome Sequencing.</title>
        <authorList>
            <person name="Dunlap C."/>
        </authorList>
    </citation>
    <scope>NUCLEOTIDE SEQUENCE [LARGE SCALE GENOMIC DNA]</scope>
    <source>
        <strain evidence="2 3">NRS-1717</strain>
    </source>
</reference>
<dbReference type="EMBL" id="JARTFS010000005">
    <property type="protein sequence ID" value="MED4400897.1"/>
    <property type="molecule type" value="Genomic_DNA"/>
</dbReference>
<feature type="transmembrane region" description="Helical" evidence="1">
    <location>
        <begin position="32"/>
        <end position="50"/>
    </location>
</feature>
<evidence type="ECO:0000313" key="3">
    <source>
        <dbReference type="Proteomes" id="UP001342826"/>
    </source>
</evidence>
<organism evidence="2 3">
    <name type="scientific">Metabacillus fastidiosus</name>
    <dbReference type="NCBI Taxonomy" id="1458"/>
    <lineage>
        <taxon>Bacteria</taxon>
        <taxon>Bacillati</taxon>
        <taxon>Bacillota</taxon>
        <taxon>Bacilli</taxon>
        <taxon>Bacillales</taxon>
        <taxon>Bacillaceae</taxon>
        <taxon>Metabacillus</taxon>
    </lineage>
</organism>
<evidence type="ECO:0000256" key="1">
    <source>
        <dbReference type="SAM" id="Phobius"/>
    </source>
</evidence>
<gene>
    <name evidence="2" type="ORF">P9271_06065</name>
</gene>
<dbReference type="GeneID" id="301139479"/>
<keyword evidence="1" id="KW-0472">Membrane</keyword>
<dbReference type="RefSeq" id="WP_066225081.1">
    <property type="nucleotide sequence ID" value="NZ_JARTFQ010000007.1"/>
</dbReference>
<feature type="transmembrane region" description="Helical" evidence="1">
    <location>
        <begin position="7"/>
        <end position="26"/>
    </location>
</feature>
<evidence type="ECO:0000313" key="2">
    <source>
        <dbReference type="EMBL" id="MED4400897.1"/>
    </source>
</evidence>
<dbReference type="Proteomes" id="UP001342826">
    <property type="component" value="Unassembled WGS sequence"/>
</dbReference>
<dbReference type="NCBIfam" id="NF041554">
    <property type="entry name" value="SA1362_fam"/>
    <property type="match status" value="1"/>
</dbReference>